<accession>A0A1I2I7J4</accession>
<dbReference type="STRING" id="500610.SAMN02799615_03304"/>
<organism evidence="1 2">
    <name type="scientific">Dyella marensis</name>
    <dbReference type="NCBI Taxonomy" id="500610"/>
    <lineage>
        <taxon>Bacteria</taxon>
        <taxon>Pseudomonadati</taxon>
        <taxon>Pseudomonadota</taxon>
        <taxon>Gammaproteobacteria</taxon>
        <taxon>Lysobacterales</taxon>
        <taxon>Rhodanobacteraceae</taxon>
        <taxon>Dyella</taxon>
    </lineage>
</organism>
<dbReference type="PANTHER" id="PTHR14097:SF7">
    <property type="entry name" value="OXIDOREDUCTASE HTATIP2"/>
    <property type="match status" value="1"/>
</dbReference>
<evidence type="ECO:0000313" key="1">
    <source>
        <dbReference type="EMBL" id="SFF37560.1"/>
    </source>
</evidence>
<dbReference type="Pfam" id="PF08732">
    <property type="entry name" value="HIM1"/>
    <property type="match status" value="1"/>
</dbReference>
<dbReference type="EMBL" id="FONH01000015">
    <property type="protein sequence ID" value="SFF37560.1"/>
    <property type="molecule type" value="Genomic_DNA"/>
</dbReference>
<dbReference type="Proteomes" id="UP000199477">
    <property type="component" value="Unassembled WGS sequence"/>
</dbReference>
<dbReference type="PANTHER" id="PTHR14097">
    <property type="entry name" value="OXIDOREDUCTASE HTATIP2"/>
    <property type="match status" value="1"/>
</dbReference>
<name>A0A1I2I7J4_9GAMM</name>
<dbReference type="Gene3D" id="3.40.50.720">
    <property type="entry name" value="NAD(P)-binding Rossmann-like Domain"/>
    <property type="match status" value="1"/>
</dbReference>
<gene>
    <name evidence="1" type="ORF">SAMN02799615_03304</name>
</gene>
<reference evidence="2" key="1">
    <citation type="submission" date="2016-10" db="EMBL/GenBank/DDBJ databases">
        <authorList>
            <person name="Varghese N."/>
            <person name="Submissions S."/>
        </authorList>
    </citation>
    <scope>NUCLEOTIDE SEQUENCE [LARGE SCALE GENOMIC DNA]</scope>
    <source>
        <strain evidence="2">UNC178MFTsu3.1</strain>
    </source>
</reference>
<dbReference type="SUPFAM" id="SSF51735">
    <property type="entry name" value="NAD(P)-binding Rossmann-fold domains"/>
    <property type="match status" value="1"/>
</dbReference>
<dbReference type="AlphaFoldDB" id="A0A1I2I7J4"/>
<dbReference type="InterPro" id="IPR036291">
    <property type="entry name" value="NAD(P)-bd_dom_sf"/>
</dbReference>
<keyword evidence="2" id="KW-1185">Reference proteome</keyword>
<proteinExistence type="predicted"/>
<dbReference type="RefSeq" id="WP_026635172.1">
    <property type="nucleotide sequence ID" value="NZ_FONH01000015.1"/>
</dbReference>
<dbReference type="InterPro" id="IPR014843">
    <property type="entry name" value="Him1/Fmp52"/>
</dbReference>
<sequence length="214" mass="23195">MTASPLHVLLAGATGLTGGGVLRELLAAPDVARVLAPTRHPLPPAPRLENPVGVLQRVLPQLQPPVDIAICCLGTTIARAGSREAFRMADFDLPLAVARRARKLGARHCLVMSSLGADASSRTFYTRVKGELEQALIAQDWPQLTIVRPSLLLGPRAEFRLGETIAAPLSRLLPGRWRGIHVETVARALWRLAREKGEGVRVVESDELRRLGAR</sequence>
<evidence type="ECO:0000313" key="2">
    <source>
        <dbReference type="Proteomes" id="UP000199477"/>
    </source>
</evidence>
<protein>
    <submittedName>
        <fullName evidence="1">Uncharacterized conserved protein YbjT, contains NAD(P)-binding and DUF2867 domains</fullName>
    </submittedName>
</protein>